<name>A0ABY8VCC4_9CORY</name>
<evidence type="ECO:0000256" key="1">
    <source>
        <dbReference type="SAM" id="Phobius"/>
    </source>
</evidence>
<keyword evidence="1" id="KW-0812">Transmembrane</keyword>
<organism evidence="2 3">
    <name type="scientific">Corynebacterium breve</name>
    <dbReference type="NCBI Taxonomy" id="3049799"/>
    <lineage>
        <taxon>Bacteria</taxon>
        <taxon>Bacillati</taxon>
        <taxon>Actinomycetota</taxon>
        <taxon>Actinomycetes</taxon>
        <taxon>Mycobacteriales</taxon>
        <taxon>Corynebacteriaceae</taxon>
        <taxon>Corynebacterium</taxon>
    </lineage>
</organism>
<dbReference type="EMBL" id="CP126969">
    <property type="protein sequence ID" value="WIM67291.1"/>
    <property type="molecule type" value="Genomic_DNA"/>
</dbReference>
<keyword evidence="3" id="KW-1185">Reference proteome</keyword>
<gene>
    <name evidence="2" type="ORF">QP027_09280</name>
</gene>
<proteinExistence type="predicted"/>
<protein>
    <submittedName>
        <fullName evidence="2">Uncharacterized protein</fullName>
    </submittedName>
</protein>
<dbReference type="RefSeq" id="WP_284824289.1">
    <property type="nucleotide sequence ID" value="NZ_CP126969.1"/>
</dbReference>
<feature type="transmembrane region" description="Helical" evidence="1">
    <location>
        <begin position="39"/>
        <end position="58"/>
    </location>
</feature>
<evidence type="ECO:0000313" key="3">
    <source>
        <dbReference type="Proteomes" id="UP001225598"/>
    </source>
</evidence>
<dbReference type="Proteomes" id="UP001225598">
    <property type="component" value="Chromosome"/>
</dbReference>
<sequence>MSEKPSSIVRFALGVLLIVTAGVIVYLGEIDDSPGLGGIGLILGLVAAAMCVKAVLAYRRAHRSEQ</sequence>
<keyword evidence="1" id="KW-0472">Membrane</keyword>
<accession>A0ABY8VCC4</accession>
<reference evidence="2 3" key="1">
    <citation type="submission" date="2023-05" db="EMBL/GenBank/DDBJ databases">
        <title>Corynebacterium suedekumii sp. nov. and Corynebacterium breve sp. nov. isolated from raw cow's milk.</title>
        <authorList>
            <person name="Baer M.K."/>
            <person name="Mehl L."/>
            <person name="Hellmuth R."/>
            <person name="Marke G."/>
            <person name="Lipski A."/>
        </authorList>
    </citation>
    <scope>NUCLEOTIDE SEQUENCE [LARGE SCALE GENOMIC DNA]</scope>
    <source>
        <strain evidence="2 3">R4</strain>
    </source>
</reference>
<feature type="transmembrane region" description="Helical" evidence="1">
    <location>
        <begin position="7"/>
        <end position="27"/>
    </location>
</feature>
<keyword evidence="1" id="KW-1133">Transmembrane helix</keyword>
<evidence type="ECO:0000313" key="2">
    <source>
        <dbReference type="EMBL" id="WIM67291.1"/>
    </source>
</evidence>